<comment type="catalytic activity">
    <reaction evidence="11">
        <text>dTTP + alpha-D-glucose 1-phosphate + H(+) = dTDP-alpha-D-glucose + diphosphate</text>
        <dbReference type="Rhea" id="RHEA:15225"/>
        <dbReference type="ChEBI" id="CHEBI:15378"/>
        <dbReference type="ChEBI" id="CHEBI:33019"/>
        <dbReference type="ChEBI" id="CHEBI:37568"/>
        <dbReference type="ChEBI" id="CHEBI:57477"/>
        <dbReference type="ChEBI" id="CHEBI:58601"/>
        <dbReference type="EC" id="2.7.7.24"/>
    </reaction>
</comment>
<evidence type="ECO:0000256" key="6">
    <source>
        <dbReference type="ARBA" id="ARBA00022695"/>
    </source>
</evidence>
<protein>
    <recommendedName>
        <fullName evidence="4">Glucose-1-phosphate thymidylyltransferase</fullName>
        <ecNumber evidence="3">2.7.7.24</ecNumber>
    </recommendedName>
    <alternativeName>
        <fullName evidence="10">dTDP-glucose pyrophosphorylase</fullName>
    </alternativeName>
    <alternativeName>
        <fullName evidence="9">dTDP-glucose synthase</fullName>
    </alternativeName>
</protein>
<evidence type="ECO:0000259" key="12">
    <source>
        <dbReference type="Pfam" id="PF00483"/>
    </source>
</evidence>
<keyword evidence="7" id="KW-0479">Metal-binding</keyword>
<dbReference type="OrthoDB" id="9803871at2"/>
<keyword evidence="13" id="KW-0167">Capsid protein</keyword>
<evidence type="ECO:0000256" key="5">
    <source>
        <dbReference type="ARBA" id="ARBA00022679"/>
    </source>
</evidence>
<evidence type="ECO:0000256" key="3">
    <source>
        <dbReference type="ARBA" id="ARBA00012461"/>
    </source>
</evidence>
<keyword evidence="8" id="KW-0460">Magnesium</keyword>
<dbReference type="GO" id="GO:0008879">
    <property type="term" value="F:glucose-1-phosphate thymidylyltransferase activity"/>
    <property type="evidence" value="ECO:0007669"/>
    <property type="project" value="UniProtKB-EC"/>
</dbReference>
<dbReference type="EMBL" id="QKRB01000045">
    <property type="protein sequence ID" value="PZD95133.1"/>
    <property type="molecule type" value="Genomic_DNA"/>
</dbReference>
<feature type="domain" description="Nucleotidyl transferase" evidence="12">
    <location>
        <begin position="3"/>
        <end position="235"/>
    </location>
</feature>
<comment type="cofactor">
    <cofactor evidence="1">
        <name>Mg(2+)</name>
        <dbReference type="ChEBI" id="CHEBI:18420"/>
    </cofactor>
</comment>
<evidence type="ECO:0000256" key="4">
    <source>
        <dbReference type="ARBA" id="ARBA00017654"/>
    </source>
</evidence>
<evidence type="ECO:0000256" key="7">
    <source>
        <dbReference type="ARBA" id="ARBA00022723"/>
    </source>
</evidence>
<evidence type="ECO:0000256" key="11">
    <source>
        <dbReference type="ARBA" id="ARBA00049336"/>
    </source>
</evidence>
<dbReference type="PANTHER" id="PTHR43532:SF1">
    <property type="entry name" value="GLUCOSE-1-PHOSPHATE THYMIDYLYLTRANSFERASE 1"/>
    <property type="match status" value="1"/>
</dbReference>
<dbReference type="SUPFAM" id="SSF53448">
    <property type="entry name" value="Nucleotide-diphospho-sugar transferases"/>
    <property type="match status" value="1"/>
</dbReference>
<evidence type="ECO:0000256" key="9">
    <source>
        <dbReference type="ARBA" id="ARBA00032492"/>
    </source>
</evidence>
<comment type="similarity">
    <text evidence="2">Belongs to the glucose-1-phosphate thymidylyltransferase family.</text>
</comment>
<dbReference type="Gene3D" id="3.90.550.10">
    <property type="entry name" value="Spore Coat Polysaccharide Biosynthesis Protein SpsA, Chain A"/>
    <property type="match status" value="1"/>
</dbReference>
<evidence type="ECO:0000256" key="2">
    <source>
        <dbReference type="ARBA" id="ARBA00010480"/>
    </source>
</evidence>
<evidence type="ECO:0000256" key="10">
    <source>
        <dbReference type="ARBA" id="ARBA00032598"/>
    </source>
</evidence>
<proteinExistence type="inferred from homology"/>
<evidence type="ECO:0000313" key="13">
    <source>
        <dbReference type="EMBL" id="PZD95133.1"/>
    </source>
</evidence>
<reference evidence="13 14" key="1">
    <citation type="submission" date="2018-06" db="EMBL/GenBank/DDBJ databases">
        <title>Paenibacillus imtechensis sp. nov.</title>
        <authorList>
            <person name="Pinnaka A.K."/>
            <person name="Singh H."/>
            <person name="Kaur M."/>
        </authorList>
    </citation>
    <scope>NUCLEOTIDE SEQUENCE [LARGE SCALE GENOMIC DNA]</scope>
    <source>
        <strain evidence="13 14">SMB1</strain>
    </source>
</reference>
<organism evidence="13 14">
    <name type="scientific">Paenibacillus sambharensis</name>
    <dbReference type="NCBI Taxonomy" id="1803190"/>
    <lineage>
        <taxon>Bacteria</taxon>
        <taxon>Bacillati</taxon>
        <taxon>Bacillota</taxon>
        <taxon>Bacilli</taxon>
        <taxon>Bacillales</taxon>
        <taxon>Paenibacillaceae</taxon>
        <taxon>Paenibacillus</taxon>
    </lineage>
</organism>
<keyword evidence="6" id="KW-0548">Nucleotidyltransferase</keyword>
<keyword evidence="5" id="KW-0808">Transferase</keyword>
<name>A0A2W1L845_9BACL</name>
<evidence type="ECO:0000313" key="14">
    <source>
        <dbReference type="Proteomes" id="UP000249522"/>
    </source>
</evidence>
<dbReference type="InterPro" id="IPR005835">
    <property type="entry name" value="NTP_transferase_dom"/>
</dbReference>
<dbReference type="Proteomes" id="UP000249522">
    <property type="component" value="Unassembled WGS sequence"/>
</dbReference>
<gene>
    <name evidence="13" type="ORF">DNH61_14705</name>
</gene>
<evidence type="ECO:0000256" key="8">
    <source>
        <dbReference type="ARBA" id="ARBA00022842"/>
    </source>
</evidence>
<dbReference type="InterPro" id="IPR029044">
    <property type="entry name" value="Nucleotide-diphossugar_trans"/>
</dbReference>
<sequence>MRAVILAGGTGSRLRPLTNLINKHLLPVGEQPMISHAVNKLRQAGVTDILIITSRSAAGMFTAYLGSGDSEGVALTYKVQEQAGGIAEALALAEGFVGLDDKFIVLLGDNLFEDPLKPHIEAFRQQKDGAMVLLKEVHDPERYGVPVFTGDGSRIERIEEKPENPSSSFCVTGIYMYDASVFDRVRAIEPSARGELEITDVNNAYAADGKLSSRKLEGWWTDAGTFDSLYEASARMRGARG</sequence>
<keyword evidence="14" id="KW-1185">Reference proteome</keyword>
<dbReference type="RefSeq" id="WP_111147433.1">
    <property type="nucleotide sequence ID" value="NZ_QKRB01000045.1"/>
</dbReference>
<dbReference type="InterPro" id="IPR005907">
    <property type="entry name" value="G1P_thy_trans_s"/>
</dbReference>
<dbReference type="AlphaFoldDB" id="A0A2W1L845"/>
<evidence type="ECO:0000256" key="1">
    <source>
        <dbReference type="ARBA" id="ARBA00001946"/>
    </source>
</evidence>
<comment type="caution">
    <text evidence="13">The sequence shown here is derived from an EMBL/GenBank/DDBJ whole genome shotgun (WGS) entry which is preliminary data.</text>
</comment>
<keyword evidence="13" id="KW-0946">Virion</keyword>
<dbReference type="Pfam" id="PF00483">
    <property type="entry name" value="NTP_transferase"/>
    <property type="match status" value="1"/>
</dbReference>
<dbReference type="PANTHER" id="PTHR43532">
    <property type="entry name" value="GLUCOSE-1-PHOSPHATE THYMIDYLYLTRANSFERASE"/>
    <property type="match status" value="1"/>
</dbReference>
<dbReference type="EC" id="2.7.7.24" evidence="3"/>
<dbReference type="GO" id="GO:0046872">
    <property type="term" value="F:metal ion binding"/>
    <property type="evidence" value="ECO:0007669"/>
    <property type="project" value="UniProtKB-KW"/>
</dbReference>
<accession>A0A2W1L845</accession>